<gene>
    <name evidence="2" type="ORF">ACFP1Z_22225</name>
</gene>
<protein>
    <submittedName>
        <fullName evidence="2">Uncharacterized protein</fullName>
    </submittedName>
</protein>
<dbReference type="EMBL" id="JBHSPB010000014">
    <property type="protein sequence ID" value="MFC5722887.1"/>
    <property type="molecule type" value="Genomic_DNA"/>
</dbReference>
<evidence type="ECO:0000313" key="3">
    <source>
        <dbReference type="Proteomes" id="UP001596083"/>
    </source>
</evidence>
<sequence length="390" mass="40514">MGPSPTAHALAGANPRRFLAAESVDVVQLPAMEGPQSVLAYLQHAAAGQGPLLVWVTGQLMVPSRRGGGLHLALRESTPATVRYTGLPWAWLTRTLSAHAGPALLMVDAEADAGVWPHAAEAVRDGRVFEGVPVFGVITEAGAEPAKEAGPYTRAFLDCLRAGDPTAGPVLDVRAVHQKALAEGEFEGRMLAVQYGLPGPVLANHGEGGPPRVPAAEAGGASVPARPAGPARVPAEQGVPGPEAVPSSRDGILAEILAAAHAGRHNEAAAMAAAWEQHSLRRSGPDSPEAGLWTEVRADLARLAGDHARAAELWMAAVRGRLARGGARESETLAALKRAHYCWQHSGPRAVPLAPSLLALWEQVPGAEGAAADIRARLRECQDAPPTTAR</sequence>
<proteinExistence type="predicted"/>
<evidence type="ECO:0000256" key="1">
    <source>
        <dbReference type="SAM" id="MobiDB-lite"/>
    </source>
</evidence>
<comment type="caution">
    <text evidence="2">The sequence shown here is derived from an EMBL/GenBank/DDBJ whole genome shotgun (WGS) entry which is preliminary data.</text>
</comment>
<name>A0ABW0Z4Z1_9ACTN</name>
<evidence type="ECO:0000313" key="2">
    <source>
        <dbReference type="EMBL" id="MFC5722887.1"/>
    </source>
</evidence>
<feature type="compositionally biased region" description="Low complexity" evidence="1">
    <location>
        <begin position="218"/>
        <end position="235"/>
    </location>
</feature>
<feature type="region of interest" description="Disordered" evidence="1">
    <location>
        <begin position="205"/>
        <end position="246"/>
    </location>
</feature>
<organism evidence="2 3">
    <name type="scientific">Streptomyces gamaensis</name>
    <dbReference type="NCBI Taxonomy" id="1763542"/>
    <lineage>
        <taxon>Bacteria</taxon>
        <taxon>Bacillati</taxon>
        <taxon>Actinomycetota</taxon>
        <taxon>Actinomycetes</taxon>
        <taxon>Kitasatosporales</taxon>
        <taxon>Streptomycetaceae</taxon>
        <taxon>Streptomyces</taxon>
    </lineage>
</organism>
<keyword evidence="3" id="KW-1185">Reference proteome</keyword>
<dbReference type="RefSeq" id="WP_390318672.1">
    <property type="nucleotide sequence ID" value="NZ_JBHSPB010000014.1"/>
</dbReference>
<reference evidence="3" key="1">
    <citation type="journal article" date="2019" name="Int. J. Syst. Evol. Microbiol.">
        <title>The Global Catalogue of Microorganisms (GCM) 10K type strain sequencing project: providing services to taxonomists for standard genome sequencing and annotation.</title>
        <authorList>
            <consortium name="The Broad Institute Genomics Platform"/>
            <consortium name="The Broad Institute Genome Sequencing Center for Infectious Disease"/>
            <person name="Wu L."/>
            <person name="Ma J."/>
        </authorList>
    </citation>
    <scope>NUCLEOTIDE SEQUENCE [LARGE SCALE GENOMIC DNA]</scope>
    <source>
        <strain evidence="3">CGMCC 4.7304</strain>
    </source>
</reference>
<accession>A0ABW0Z4Z1</accession>
<dbReference type="Proteomes" id="UP001596083">
    <property type="component" value="Unassembled WGS sequence"/>
</dbReference>